<dbReference type="PANTHER" id="PTHR24286:SF24">
    <property type="entry name" value="LANOSTEROL 14-ALPHA DEMETHYLASE"/>
    <property type="match status" value="1"/>
</dbReference>
<dbReference type="GeneID" id="6014167"/>
<keyword evidence="3 8" id="KW-0349">Heme</keyword>
<feature type="transmembrane region" description="Helical" evidence="10">
    <location>
        <begin position="14"/>
        <end position="36"/>
    </location>
</feature>
<keyword evidence="10" id="KW-0812">Transmembrane</keyword>
<evidence type="ECO:0000256" key="1">
    <source>
        <dbReference type="ARBA" id="ARBA00001971"/>
    </source>
</evidence>
<dbReference type="KEGG" id="cci:CC1G_08161"/>
<dbReference type="GO" id="GO:0020037">
    <property type="term" value="F:heme binding"/>
    <property type="evidence" value="ECO:0007669"/>
    <property type="project" value="InterPro"/>
</dbReference>
<dbReference type="HOGENOM" id="CLU_033574_2_0_1"/>
<feature type="transmembrane region" description="Helical" evidence="10">
    <location>
        <begin position="278"/>
        <end position="304"/>
    </location>
</feature>
<evidence type="ECO:0000256" key="10">
    <source>
        <dbReference type="SAM" id="Phobius"/>
    </source>
</evidence>
<evidence type="ECO:0000256" key="5">
    <source>
        <dbReference type="ARBA" id="ARBA00023002"/>
    </source>
</evidence>
<evidence type="ECO:0000256" key="3">
    <source>
        <dbReference type="ARBA" id="ARBA00022617"/>
    </source>
</evidence>
<dbReference type="RefSeq" id="XP_001837607.2">
    <property type="nucleotide sequence ID" value="XM_001837555.2"/>
</dbReference>
<dbReference type="PRINTS" id="PR00385">
    <property type="entry name" value="P450"/>
</dbReference>
<dbReference type="eggNOG" id="KOG0684">
    <property type="taxonomic scope" value="Eukaryota"/>
</dbReference>
<dbReference type="PROSITE" id="PS00086">
    <property type="entry name" value="CYTOCHROME_P450"/>
    <property type="match status" value="1"/>
</dbReference>
<dbReference type="InterPro" id="IPR036396">
    <property type="entry name" value="Cyt_P450_sf"/>
</dbReference>
<comment type="caution">
    <text evidence="11">The sequence shown here is derived from an EMBL/GenBank/DDBJ whole genome shotgun (WGS) entry which is preliminary data.</text>
</comment>
<dbReference type="AlphaFoldDB" id="A8NZ54"/>
<reference evidence="11 12" key="1">
    <citation type="journal article" date="2010" name="Proc. Natl. Acad. Sci. U.S.A.">
        <title>Insights into evolution of multicellular fungi from the assembled chromosomes of the mushroom Coprinopsis cinerea (Coprinus cinereus).</title>
        <authorList>
            <person name="Stajich J.E."/>
            <person name="Wilke S.K."/>
            <person name="Ahren D."/>
            <person name="Au C.H."/>
            <person name="Birren B.W."/>
            <person name="Borodovsky M."/>
            <person name="Burns C."/>
            <person name="Canback B."/>
            <person name="Casselton L.A."/>
            <person name="Cheng C.K."/>
            <person name="Deng J."/>
            <person name="Dietrich F.S."/>
            <person name="Fargo D.C."/>
            <person name="Farman M.L."/>
            <person name="Gathman A.C."/>
            <person name="Goldberg J."/>
            <person name="Guigo R."/>
            <person name="Hoegger P.J."/>
            <person name="Hooker J.B."/>
            <person name="Huggins A."/>
            <person name="James T.Y."/>
            <person name="Kamada T."/>
            <person name="Kilaru S."/>
            <person name="Kodira C."/>
            <person name="Kues U."/>
            <person name="Kupfer D."/>
            <person name="Kwan H.S."/>
            <person name="Lomsadze A."/>
            <person name="Li W."/>
            <person name="Lilly W.W."/>
            <person name="Ma L.J."/>
            <person name="Mackey A.J."/>
            <person name="Manning G."/>
            <person name="Martin F."/>
            <person name="Muraguchi H."/>
            <person name="Natvig D.O."/>
            <person name="Palmerini H."/>
            <person name="Ramesh M.A."/>
            <person name="Rehmeyer C.J."/>
            <person name="Roe B.A."/>
            <person name="Shenoy N."/>
            <person name="Stanke M."/>
            <person name="Ter-Hovhannisyan V."/>
            <person name="Tunlid A."/>
            <person name="Velagapudi R."/>
            <person name="Vision T.J."/>
            <person name="Zeng Q."/>
            <person name="Zolan M.E."/>
            <person name="Pukkila P.J."/>
        </authorList>
    </citation>
    <scope>NUCLEOTIDE SEQUENCE [LARGE SCALE GENOMIC DNA]</scope>
    <source>
        <strain evidence="12">Okayama-7 / 130 / ATCC MYA-4618 / FGSC 9003</strain>
    </source>
</reference>
<dbReference type="GO" id="GO:0005506">
    <property type="term" value="F:iron ion binding"/>
    <property type="evidence" value="ECO:0007669"/>
    <property type="project" value="InterPro"/>
</dbReference>
<comment type="similarity">
    <text evidence="2 9">Belongs to the cytochrome P450 family.</text>
</comment>
<protein>
    <recommendedName>
        <fullName evidence="13">Cytochrome P450</fullName>
    </recommendedName>
</protein>
<dbReference type="SUPFAM" id="SSF48264">
    <property type="entry name" value="Cytochrome P450"/>
    <property type="match status" value="1"/>
</dbReference>
<evidence type="ECO:0000256" key="6">
    <source>
        <dbReference type="ARBA" id="ARBA00023004"/>
    </source>
</evidence>
<dbReference type="OMA" id="FHEVARN"/>
<dbReference type="VEuPathDB" id="FungiDB:CC1G_08161"/>
<feature type="binding site" description="axial binding residue" evidence="8">
    <location>
        <position position="435"/>
    </location>
    <ligand>
        <name>heme</name>
        <dbReference type="ChEBI" id="CHEBI:30413"/>
    </ligand>
    <ligandPart>
        <name>Fe</name>
        <dbReference type="ChEBI" id="CHEBI:18248"/>
    </ligandPart>
</feature>
<evidence type="ECO:0000256" key="7">
    <source>
        <dbReference type="ARBA" id="ARBA00023033"/>
    </source>
</evidence>
<dbReference type="OrthoDB" id="1055148at2759"/>
<evidence type="ECO:0000313" key="12">
    <source>
        <dbReference type="Proteomes" id="UP000001861"/>
    </source>
</evidence>
<accession>A8NZ54</accession>
<organism evidence="11 12">
    <name type="scientific">Coprinopsis cinerea (strain Okayama-7 / 130 / ATCC MYA-4618 / FGSC 9003)</name>
    <name type="common">Inky cap fungus</name>
    <name type="synonym">Hormographiella aspergillata</name>
    <dbReference type="NCBI Taxonomy" id="240176"/>
    <lineage>
        <taxon>Eukaryota</taxon>
        <taxon>Fungi</taxon>
        <taxon>Dikarya</taxon>
        <taxon>Basidiomycota</taxon>
        <taxon>Agaricomycotina</taxon>
        <taxon>Agaricomycetes</taxon>
        <taxon>Agaricomycetidae</taxon>
        <taxon>Agaricales</taxon>
        <taxon>Agaricineae</taxon>
        <taxon>Psathyrellaceae</taxon>
        <taxon>Coprinopsis</taxon>
    </lineage>
</organism>
<dbReference type="Gene3D" id="1.10.630.10">
    <property type="entry name" value="Cytochrome P450"/>
    <property type="match status" value="1"/>
</dbReference>
<dbReference type="PANTHER" id="PTHR24286">
    <property type="entry name" value="CYTOCHROME P450 26"/>
    <property type="match status" value="1"/>
</dbReference>
<dbReference type="InterPro" id="IPR017972">
    <property type="entry name" value="Cyt_P450_CS"/>
</dbReference>
<evidence type="ECO:0008006" key="13">
    <source>
        <dbReference type="Google" id="ProtNLM"/>
    </source>
</evidence>
<comment type="cofactor">
    <cofactor evidence="1 8">
        <name>heme</name>
        <dbReference type="ChEBI" id="CHEBI:30413"/>
    </cofactor>
</comment>
<name>A8NZ54_COPC7</name>
<keyword evidence="5 9" id="KW-0560">Oxidoreductase</keyword>
<dbReference type="EMBL" id="AACS02000005">
    <property type="protein sequence ID" value="EAU84231.2"/>
    <property type="molecule type" value="Genomic_DNA"/>
</dbReference>
<dbReference type="GO" id="GO:0004497">
    <property type="term" value="F:monooxygenase activity"/>
    <property type="evidence" value="ECO:0007669"/>
    <property type="project" value="UniProtKB-KW"/>
</dbReference>
<keyword evidence="10" id="KW-0472">Membrane</keyword>
<proteinExistence type="inferred from homology"/>
<dbReference type="InterPro" id="IPR001128">
    <property type="entry name" value="Cyt_P450"/>
</dbReference>
<evidence type="ECO:0000256" key="9">
    <source>
        <dbReference type="RuleBase" id="RU000461"/>
    </source>
</evidence>
<dbReference type="PRINTS" id="PR00463">
    <property type="entry name" value="EP450I"/>
</dbReference>
<keyword evidence="10" id="KW-1133">Transmembrane helix</keyword>
<dbReference type="STRING" id="240176.A8NZ54"/>
<dbReference type="InParanoid" id="A8NZ54"/>
<sequence length="506" mass="57241">MTHFLDRFTNSDAAFSQSLAVPIATVLISSLLYFTFSSSSRKYELGSLAQAVPGLSFLSIMPFFHQRFDFLDWGFNVTGHHIFRFNLLWNKVTVVSGEAAREAIYTYKGLNLLEAFKFVSGSLPVVKDANPADLAIVLKRLMELQRNESLSNMIPKLVEDVRQHMERWSTRERIDPFDEVCELGFHTSVRALAAKEMADDYTFIQKLRKIYDDLDDSTTPTTVLFPWLPSPSMIKKVWSAKKVYDIIVNAINERRMSGIRQDDTLQLLLDHDDSRYTIVSFIMGFIIAGARATGVTASWLLIYLGGYPEWRTKVVEEIEALLQNHSSNPSSDPLSARLATVPLEAWESDMPILESAIREVTRIAQPHVAMRLNEGPDVLIDNKLIPHGSYVLYPFSDIHLDPDVYPEPWTFNPGRTPPTDVPLSFVGFGGGRTVCVGNRLAKLELKLIVAMYLLSYDHSVVKRSNIKEPVFRGAVPKPNWNDGLTCRPEDKSQDMFFAHSRTSVQV</sequence>
<evidence type="ECO:0000256" key="4">
    <source>
        <dbReference type="ARBA" id="ARBA00022723"/>
    </source>
</evidence>
<dbReference type="GO" id="GO:0016705">
    <property type="term" value="F:oxidoreductase activity, acting on paired donors, with incorporation or reduction of molecular oxygen"/>
    <property type="evidence" value="ECO:0007669"/>
    <property type="project" value="InterPro"/>
</dbReference>
<keyword evidence="6 8" id="KW-0408">Iron</keyword>
<keyword evidence="7 9" id="KW-0503">Monooxygenase</keyword>
<evidence type="ECO:0000256" key="2">
    <source>
        <dbReference type="ARBA" id="ARBA00010617"/>
    </source>
</evidence>
<dbReference type="InterPro" id="IPR002401">
    <property type="entry name" value="Cyt_P450_E_grp-I"/>
</dbReference>
<dbReference type="Proteomes" id="UP000001861">
    <property type="component" value="Unassembled WGS sequence"/>
</dbReference>
<gene>
    <name evidence="11" type="ORF">CC1G_08161</name>
</gene>
<dbReference type="GO" id="GO:0016125">
    <property type="term" value="P:sterol metabolic process"/>
    <property type="evidence" value="ECO:0007669"/>
    <property type="project" value="TreeGrafter"/>
</dbReference>
<dbReference type="Pfam" id="PF00067">
    <property type="entry name" value="p450"/>
    <property type="match status" value="1"/>
</dbReference>
<keyword evidence="4 8" id="KW-0479">Metal-binding</keyword>
<evidence type="ECO:0000313" key="11">
    <source>
        <dbReference type="EMBL" id="EAU84231.2"/>
    </source>
</evidence>
<evidence type="ECO:0000256" key="8">
    <source>
        <dbReference type="PIRSR" id="PIRSR602401-1"/>
    </source>
</evidence>
<keyword evidence="12" id="KW-1185">Reference proteome</keyword>